<feature type="region of interest" description="Disordered" evidence="1">
    <location>
        <begin position="1"/>
        <end position="22"/>
    </location>
</feature>
<dbReference type="AlphaFoldDB" id="A0AAD3CU70"/>
<dbReference type="GO" id="GO:0000175">
    <property type="term" value="F:3'-5'-RNA exonuclease activity"/>
    <property type="evidence" value="ECO:0007669"/>
    <property type="project" value="TreeGrafter"/>
</dbReference>
<proteinExistence type="predicted"/>
<evidence type="ECO:0000256" key="1">
    <source>
        <dbReference type="SAM" id="MobiDB-lite"/>
    </source>
</evidence>
<dbReference type="SUPFAM" id="SSF56219">
    <property type="entry name" value="DNase I-like"/>
    <property type="match status" value="1"/>
</dbReference>
<dbReference type="InterPro" id="IPR050410">
    <property type="entry name" value="CCR4/nocturin_mRNA_transcr"/>
</dbReference>
<evidence type="ECO:0000313" key="3">
    <source>
        <dbReference type="Proteomes" id="UP001054902"/>
    </source>
</evidence>
<name>A0AAD3CU70_9STRA</name>
<organism evidence="2 3">
    <name type="scientific">Chaetoceros tenuissimus</name>
    <dbReference type="NCBI Taxonomy" id="426638"/>
    <lineage>
        <taxon>Eukaryota</taxon>
        <taxon>Sar</taxon>
        <taxon>Stramenopiles</taxon>
        <taxon>Ochrophyta</taxon>
        <taxon>Bacillariophyta</taxon>
        <taxon>Coscinodiscophyceae</taxon>
        <taxon>Chaetocerotophycidae</taxon>
        <taxon>Chaetocerotales</taxon>
        <taxon>Chaetocerotaceae</taxon>
        <taxon>Chaetoceros</taxon>
    </lineage>
</organism>
<dbReference type="EMBL" id="BLLK01000045">
    <property type="protein sequence ID" value="GFH51231.1"/>
    <property type="molecule type" value="Genomic_DNA"/>
</dbReference>
<feature type="compositionally biased region" description="Polar residues" evidence="1">
    <location>
        <begin position="1"/>
        <end position="14"/>
    </location>
</feature>
<dbReference type="InterPro" id="IPR036691">
    <property type="entry name" value="Endo/exonu/phosph_ase_sf"/>
</dbReference>
<dbReference type="Gene3D" id="3.60.10.10">
    <property type="entry name" value="Endonuclease/exonuclease/phosphatase"/>
    <property type="match status" value="1"/>
</dbReference>
<reference evidence="2 3" key="1">
    <citation type="journal article" date="2021" name="Sci. Rep.">
        <title>The genome of the diatom Chaetoceros tenuissimus carries an ancient integrated fragment of an extant virus.</title>
        <authorList>
            <person name="Hongo Y."/>
            <person name="Kimura K."/>
            <person name="Takaki Y."/>
            <person name="Yoshida Y."/>
            <person name="Baba S."/>
            <person name="Kobayashi G."/>
            <person name="Nagasaki K."/>
            <person name="Hano T."/>
            <person name="Tomaru Y."/>
        </authorList>
    </citation>
    <scope>NUCLEOTIDE SEQUENCE [LARGE SCALE GENOMIC DNA]</scope>
    <source>
        <strain evidence="2 3">NIES-3715</strain>
    </source>
</reference>
<keyword evidence="3" id="KW-1185">Reference proteome</keyword>
<comment type="caution">
    <text evidence="2">The sequence shown here is derived from an EMBL/GenBank/DDBJ whole genome shotgun (WGS) entry which is preliminary data.</text>
</comment>
<protein>
    <submittedName>
        <fullName evidence="2">Uncharacterized protein</fullName>
    </submittedName>
</protein>
<dbReference type="PANTHER" id="PTHR12121">
    <property type="entry name" value="CARBON CATABOLITE REPRESSOR PROTEIN 4"/>
    <property type="match status" value="1"/>
</dbReference>
<sequence length="551" mass="62357">MKTTTKFPNSTPLTSMLPPNKNDSKDESFISVMSFNVLAPLYVRPFDKRTGGIQKFAAFDWISDEDTPNILEMNPEGLDNTRNGRAQRLLECLQSCHADVICLQELQLERNDEGKFIPPKWIWPILREQNISKRDFGEEISNPCFLYEYHLPPQDQLEMIAGRNVRVLGVDAAVTCAILYRGDRFQSCSSADKPKDLGMESNTIVALHLQGKSNLTEMIPPFVVSSVHLDAMSEEKRIGKLYRCLKIAKAMTSTIGADGRSIPQSYNIIIAGDMNQEFKRGSAVGGFIQDDGDMSPTEDEFMTQCADSNRIAKESASKQQMQKWKQMHKEAQEYIYDNCISLARLQTECTRSAYDLDEGSEVNRQMAQWRLDHILYSTHSLTPVAQWSTLEDDPISCSIGLPNEKCGSDHIPIAAVFGIKAPYSLTDKDRQKVIDTIQTLCIQQNSEMDKLECDLTKELEQIEATCKSISSDRDNSEPEKKKGKKSKKPPKEVIQFMRKKRSKVKELKATQKIQRKDLVQRFSDLERMLIDQELGCNASTFIESGSKSLSI</sequence>
<feature type="compositionally biased region" description="Basic and acidic residues" evidence="1">
    <location>
        <begin position="470"/>
        <end position="480"/>
    </location>
</feature>
<dbReference type="Proteomes" id="UP001054902">
    <property type="component" value="Unassembled WGS sequence"/>
</dbReference>
<accession>A0AAD3CU70</accession>
<gene>
    <name evidence="2" type="ORF">CTEN210_07707</name>
</gene>
<evidence type="ECO:0000313" key="2">
    <source>
        <dbReference type="EMBL" id="GFH51231.1"/>
    </source>
</evidence>
<feature type="region of interest" description="Disordered" evidence="1">
    <location>
        <begin position="467"/>
        <end position="492"/>
    </location>
</feature>
<dbReference type="PANTHER" id="PTHR12121:SF36">
    <property type="entry name" value="ENDONUCLEASE_EXONUCLEASE_PHOSPHATASE DOMAIN-CONTAINING PROTEIN"/>
    <property type="match status" value="1"/>
</dbReference>